<protein>
    <submittedName>
        <fullName evidence="2">Uncharacterized protein</fullName>
    </submittedName>
</protein>
<feature type="compositionally biased region" description="Basic and acidic residues" evidence="1">
    <location>
        <begin position="108"/>
        <end position="125"/>
    </location>
</feature>
<keyword evidence="3" id="KW-1185">Reference proteome</keyword>
<evidence type="ECO:0000313" key="3">
    <source>
        <dbReference type="Proteomes" id="UP001152795"/>
    </source>
</evidence>
<dbReference type="OrthoDB" id="6606049at2759"/>
<evidence type="ECO:0000313" key="2">
    <source>
        <dbReference type="EMBL" id="CAB4003823.1"/>
    </source>
</evidence>
<proteinExistence type="predicted"/>
<evidence type="ECO:0000256" key="1">
    <source>
        <dbReference type="SAM" id="MobiDB-lite"/>
    </source>
</evidence>
<organism evidence="2 3">
    <name type="scientific">Paramuricea clavata</name>
    <name type="common">Red gorgonian</name>
    <name type="synonym">Violescent sea-whip</name>
    <dbReference type="NCBI Taxonomy" id="317549"/>
    <lineage>
        <taxon>Eukaryota</taxon>
        <taxon>Metazoa</taxon>
        <taxon>Cnidaria</taxon>
        <taxon>Anthozoa</taxon>
        <taxon>Octocorallia</taxon>
        <taxon>Malacalcyonacea</taxon>
        <taxon>Plexauridae</taxon>
        <taxon>Paramuricea</taxon>
    </lineage>
</organism>
<dbReference type="EMBL" id="CACRXK020004735">
    <property type="protein sequence ID" value="CAB4003823.1"/>
    <property type="molecule type" value="Genomic_DNA"/>
</dbReference>
<reference evidence="2" key="1">
    <citation type="submission" date="2020-04" db="EMBL/GenBank/DDBJ databases">
        <authorList>
            <person name="Alioto T."/>
            <person name="Alioto T."/>
            <person name="Gomez Garrido J."/>
        </authorList>
    </citation>
    <scope>NUCLEOTIDE SEQUENCE</scope>
    <source>
        <strain evidence="2">A484AB</strain>
    </source>
</reference>
<name>A0A7D9E7Q3_PARCT</name>
<gene>
    <name evidence="2" type="ORF">PACLA_8A007583</name>
</gene>
<accession>A0A7D9E7Q3</accession>
<feature type="compositionally biased region" description="Polar residues" evidence="1">
    <location>
        <begin position="133"/>
        <end position="146"/>
    </location>
</feature>
<feature type="region of interest" description="Disordered" evidence="1">
    <location>
        <begin position="100"/>
        <end position="147"/>
    </location>
</feature>
<dbReference type="AlphaFoldDB" id="A0A7D9E7Q3"/>
<dbReference type="Proteomes" id="UP001152795">
    <property type="component" value="Unassembled WGS sequence"/>
</dbReference>
<sequence length="237" mass="27550">MAFTNIYLVVIDPRFQFWSHLPCSQDDFEPLFLGFLLDRGSVFTLLYAHNSTSIRVWGRKLSYYLGLGQPVQWKWHINAYHLESDPHAQLDDVEPINQDQELEDERDDHDTQRDDAGPDEVHTICDPEETQEESAPQTSQASSCDLSQELDIKPSQPKLQKFLINTNFPSKKTRSFNTSWYNRFDWLEYNVQSDAAFCFACKNFGSRSSADTTFTVTGFRKWTNALDKDKGFMKHQK</sequence>
<comment type="caution">
    <text evidence="2">The sequence shown here is derived from an EMBL/GenBank/DDBJ whole genome shotgun (WGS) entry which is preliminary data.</text>
</comment>